<feature type="compositionally biased region" description="Low complexity" evidence="8">
    <location>
        <begin position="241"/>
        <end position="251"/>
    </location>
</feature>
<feature type="region of interest" description="Disordered" evidence="8">
    <location>
        <begin position="63"/>
        <end position="150"/>
    </location>
</feature>
<dbReference type="InterPro" id="IPR047152">
    <property type="entry name" value="Caudal_homeobox"/>
</dbReference>
<dbReference type="PRINTS" id="PR00024">
    <property type="entry name" value="HOMEOBOX"/>
</dbReference>
<feature type="region of interest" description="Disordered" evidence="8">
    <location>
        <begin position="226"/>
        <end position="256"/>
    </location>
</feature>
<dbReference type="Pfam" id="PF00046">
    <property type="entry name" value="Homeodomain"/>
    <property type="match status" value="1"/>
</dbReference>
<evidence type="ECO:0000256" key="7">
    <source>
        <dbReference type="RuleBase" id="RU000682"/>
    </source>
</evidence>
<dbReference type="FunFam" id="1.10.10.60:FF:000089">
    <property type="entry name" value="Caudal type homeobox 4"/>
    <property type="match status" value="1"/>
</dbReference>
<evidence type="ECO:0000256" key="3">
    <source>
        <dbReference type="ARBA" id="ARBA00023125"/>
    </source>
</evidence>
<feature type="compositionally biased region" description="Low complexity" evidence="8">
    <location>
        <begin position="73"/>
        <end position="96"/>
    </location>
</feature>
<evidence type="ECO:0000256" key="5">
    <source>
        <dbReference type="ARBA" id="ARBA00023242"/>
    </source>
</evidence>
<dbReference type="PANTHER" id="PTHR24332:SF9">
    <property type="entry name" value="HOMEOTIC PROTEIN CAUDAL"/>
    <property type="match status" value="1"/>
</dbReference>
<dbReference type="GO" id="GO:0000981">
    <property type="term" value="F:DNA-binding transcription factor activity, RNA polymerase II-specific"/>
    <property type="evidence" value="ECO:0007669"/>
    <property type="project" value="InterPro"/>
</dbReference>
<accession>A0A220DGZ4</accession>
<feature type="compositionally biased region" description="Basic residues" evidence="8">
    <location>
        <begin position="227"/>
        <end position="236"/>
    </location>
</feature>
<sequence>MVSYYNTLTMYSKNPCTNLYPPPNHWYAPNYHQPPNPQLFAPDSEAQAQPMYYTHMFHQGSPDWPSHDNFSTPQNSLLHQSSSSGTSSGTPGLHLSHASSSTMGQSAGEHITPDGLTSIPSPPITVSGSEMSSPGAPNGAGSPHTMSRPVPVKSPYEWMKKTSYQNQTNPGKTRTKDKYRVVYTDFQRLELEKEYHTSKYITMRRKSELAQSLSLSERQVKIWFQNRRAKERKQTKKHESNPSASQSHSSSLGNMMETKPKIEPLHLQHPALHQMSAMGMGMSPMSLHPHTLHHHGHYGITPPPPSTPGQHLLGTQVSQPAASAGALI</sequence>
<feature type="region of interest" description="Disordered" evidence="8">
    <location>
        <begin position="285"/>
        <end position="311"/>
    </location>
</feature>
<dbReference type="VEuPathDB" id="VectorBase:LLOJ009404"/>
<dbReference type="InterPro" id="IPR001356">
    <property type="entry name" value="HD"/>
</dbReference>
<dbReference type="GO" id="GO:0030154">
    <property type="term" value="P:cell differentiation"/>
    <property type="evidence" value="ECO:0007669"/>
    <property type="project" value="TreeGrafter"/>
</dbReference>
<name>A0A220DGZ4_LUTLO</name>
<dbReference type="GO" id="GO:0009887">
    <property type="term" value="P:animal organ morphogenesis"/>
    <property type="evidence" value="ECO:0007669"/>
    <property type="project" value="TreeGrafter"/>
</dbReference>
<evidence type="ECO:0000313" key="10">
    <source>
        <dbReference type="EMBL" id="ART89584.1"/>
    </source>
</evidence>
<dbReference type="GO" id="GO:0009948">
    <property type="term" value="P:anterior/posterior axis specification"/>
    <property type="evidence" value="ECO:0007669"/>
    <property type="project" value="TreeGrafter"/>
</dbReference>
<evidence type="ECO:0000256" key="4">
    <source>
        <dbReference type="ARBA" id="ARBA00023155"/>
    </source>
</evidence>
<dbReference type="GO" id="GO:0005634">
    <property type="term" value="C:nucleus"/>
    <property type="evidence" value="ECO:0007669"/>
    <property type="project" value="UniProtKB-SubCell"/>
</dbReference>
<keyword evidence="3 6" id="KW-0238">DNA-binding</keyword>
<dbReference type="GO" id="GO:0000977">
    <property type="term" value="F:RNA polymerase II transcription regulatory region sequence-specific DNA binding"/>
    <property type="evidence" value="ECO:0007669"/>
    <property type="project" value="TreeGrafter"/>
</dbReference>
<dbReference type="InterPro" id="IPR017970">
    <property type="entry name" value="Homeobox_CS"/>
</dbReference>
<dbReference type="Gene3D" id="1.10.10.60">
    <property type="entry name" value="Homeodomain-like"/>
    <property type="match status" value="1"/>
</dbReference>
<evidence type="ECO:0000256" key="1">
    <source>
        <dbReference type="ARBA" id="ARBA00004123"/>
    </source>
</evidence>
<dbReference type="VEuPathDB" id="VectorBase:LLOJ004702"/>
<dbReference type="PROSITE" id="PS50071">
    <property type="entry name" value="HOMEOBOX_2"/>
    <property type="match status" value="1"/>
</dbReference>
<dbReference type="InterPro" id="IPR000047">
    <property type="entry name" value="HTH_motif"/>
</dbReference>
<evidence type="ECO:0000256" key="6">
    <source>
        <dbReference type="PROSITE-ProRule" id="PRU00108"/>
    </source>
</evidence>
<dbReference type="AlphaFoldDB" id="A0A220DGZ4"/>
<evidence type="ECO:0000256" key="8">
    <source>
        <dbReference type="SAM" id="MobiDB-lite"/>
    </source>
</evidence>
<dbReference type="CDD" id="cd00086">
    <property type="entry name" value="homeodomain"/>
    <property type="match status" value="1"/>
</dbReference>
<dbReference type="VEuPathDB" id="VectorBase:LLONM1_008487"/>
<keyword evidence="5 6" id="KW-0539">Nucleus</keyword>
<evidence type="ECO:0000259" key="9">
    <source>
        <dbReference type="PROSITE" id="PS50071"/>
    </source>
</evidence>
<dbReference type="InterPro" id="IPR020479">
    <property type="entry name" value="HD_metazoa"/>
</dbReference>
<keyword evidence="4 6" id="KW-0371">Homeobox</keyword>
<dbReference type="SMART" id="SM00389">
    <property type="entry name" value="HOX"/>
    <property type="match status" value="1"/>
</dbReference>
<protein>
    <submittedName>
        <fullName evidence="10">Caudal</fullName>
    </submittedName>
</protein>
<reference evidence="10" key="1">
    <citation type="submission" date="2016-05" db="EMBL/GenBank/DDBJ databases">
        <title>Caudal role in sand fly Lutzomyia longipalpis immunity.</title>
        <authorList>
            <person name="Pitaluga A.N."/>
            <person name="dos Santos M.C.S."/>
            <person name="Tinoco-Nunes B."/>
            <person name="Traub-Cseko Y.M."/>
        </authorList>
    </citation>
    <scope>NUCLEOTIDE SEQUENCE</scope>
    <source>
        <strain evidence="10">Jacobina</strain>
    </source>
</reference>
<comment type="similarity">
    <text evidence="2">Belongs to the Caudal homeobox family.</text>
</comment>
<feature type="domain" description="Homeobox" evidence="9">
    <location>
        <begin position="174"/>
        <end position="234"/>
    </location>
</feature>
<dbReference type="InterPro" id="IPR009057">
    <property type="entry name" value="Homeodomain-like_sf"/>
</dbReference>
<organism evidence="10">
    <name type="scientific">Lutzomyia longipalpis</name>
    <name type="common">Sand fly</name>
    <dbReference type="NCBI Taxonomy" id="7200"/>
    <lineage>
        <taxon>Eukaryota</taxon>
        <taxon>Metazoa</taxon>
        <taxon>Ecdysozoa</taxon>
        <taxon>Arthropoda</taxon>
        <taxon>Hexapoda</taxon>
        <taxon>Insecta</taxon>
        <taxon>Pterygota</taxon>
        <taxon>Neoptera</taxon>
        <taxon>Endopterygota</taxon>
        <taxon>Diptera</taxon>
        <taxon>Nematocera</taxon>
        <taxon>Psychodoidea</taxon>
        <taxon>Psychodidae</taxon>
        <taxon>Lutzomyia</taxon>
        <taxon>Lutzomyia</taxon>
    </lineage>
</organism>
<comment type="subcellular location">
    <subcellularLocation>
        <location evidence="1 6 7">Nucleus</location>
    </subcellularLocation>
</comment>
<proteinExistence type="evidence at transcript level"/>
<dbReference type="PROSITE" id="PS00027">
    <property type="entry name" value="HOMEOBOX_1"/>
    <property type="match status" value="1"/>
</dbReference>
<feature type="DNA-binding region" description="Homeobox" evidence="6">
    <location>
        <begin position="176"/>
        <end position="235"/>
    </location>
</feature>
<dbReference type="PANTHER" id="PTHR24332">
    <property type="entry name" value="HOMEOBOX PROTEIN CDX"/>
    <property type="match status" value="1"/>
</dbReference>
<dbReference type="SUPFAM" id="SSF46689">
    <property type="entry name" value="Homeodomain-like"/>
    <property type="match status" value="1"/>
</dbReference>
<dbReference type="EMBL" id="KX255645">
    <property type="protein sequence ID" value="ART89584.1"/>
    <property type="molecule type" value="mRNA"/>
</dbReference>
<evidence type="ECO:0000256" key="2">
    <source>
        <dbReference type="ARBA" id="ARBA00010341"/>
    </source>
</evidence>
<dbReference type="PRINTS" id="PR00031">
    <property type="entry name" value="HTHREPRESSR"/>
</dbReference>